<dbReference type="InterPro" id="IPR002347">
    <property type="entry name" value="SDR_fam"/>
</dbReference>
<dbReference type="CDD" id="cd05233">
    <property type="entry name" value="SDR_c"/>
    <property type="match status" value="1"/>
</dbReference>
<dbReference type="SUPFAM" id="SSF51735">
    <property type="entry name" value="NAD(P)-binding Rossmann-fold domains"/>
    <property type="match status" value="1"/>
</dbReference>
<dbReference type="PANTHER" id="PTHR43115">
    <property type="entry name" value="DEHYDROGENASE/REDUCTASE SDR FAMILY MEMBER 11"/>
    <property type="match status" value="1"/>
</dbReference>
<dbReference type="Proteomes" id="UP001320245">
    <property type="component" value="Unassembled WGS sequence"/>
</dbReference>
<dbReference type="GO" id="GO:0016491">
    <property type="term" value="F:oxidoreductase activity"/>
    <property type="evidence" value="ECO:0007669"/>
    <property type="project" value="UniProtKB-KW"/>
</dbReference>
<accession>A0AAN9U4K3</accession>
<dbReference type="EMBL" id="JAJSPL020000030">
    <property type="protein sequence ID" value="KAK7737391.1"/>
    <property type="molecule type" value="Genomic_DNA"/>
</dbReference>
<name>A0AAN9U4K3_9PEZI</name>
<evidence type="ECO:0000313" key="3">
    <source>
        <dbReference type="EMBL" id="KAK7737391.1"/>
    </source>
</evidence>
<dbReference type="PANTHER" id="PTHR43115:SF4">
    <property type="entry name" value="DEHYDROGENASE_REDUCTASE SDR FAMILY MEMBER 11"/>
    <property type="match status" value="1"/>
</dbReference>
<evidence type="ECO:0000313" key="4">
    <source>
        <dbReference type="Proteomes" id="UP001320245"/>
    </source>
</evidence>
<dbReference type="PRINTS" id="PR00081">
    <property type="entry name" value="GDHRDH"/>
</dbReference>
<organism evidence="3 4">
    <name type="scientific">Cytospora paraplurivora</name>
    <dbReference type="NCBI Taxonomy" id="2898453"/>
    <lineage>
        <taxon>Eukaryota</taxon>
        <taxon>Fungi</taxon>
        <taxon>Dikarya</taxon>
        <taxon>Ascomycota</taxon>
        <taxon>Pezizomycotina</taxon>
        <taxon>Sordariomycetes</taxon>
        <taxon>Sordariomycetidae</taxon>
        <taxon>Diaporthales</taxon>
        <taxon>Cytosporaceae</taxon>
        <taxon>Cytospora</taxon>
    </lineage>
</organism>
<proteinExistence type="inferred from homology"/>
<evidence type="ECO:0000256" key="1">
    <source>
        <dbReference type="ARBA" id="ARBA00006484"/>
    </source>
</evidence>
<evidence type="ECO:0000256" key="2">
    <source>
        <dbReference type="ARBA" id="ARBA00023002"/>
    </source>
</evidence>
<sequence>MDYGDLDAVTWPVQLTRVLHRDLYPLLDPSNQALAAGDKAVLITGVSGGVGKAIAEAWAIAGARAIVITGRKVDVLDAVADKLRGIPAAAKTKVIAHAADLRSENEVKELWAMASDEVGHVDVLINDAAHMNWAPIGSIEPSEWWLDFEVNVKGAYLMTHYFLNQKKPDATASPSGTVITLNTGAAGMSMPSMSSYNSSKLALTRIMEVLHAEQPNVRSFTLLPGLLKTAMTAEAFKPFARDEPMLSGGMTLFLSTPRAEWLRGGIVSVNWDIEEMEAHKDEILREGRTKLAYINAKLQKGGHPWEEV</sequence>
<comment type="caution">
    <text evidence="3">The sequence shown here is derived from an EMBL/GenBank/DDBJ whole genome shotgun (WGS) entry which is preliminary data.</text>
</comment>
<reference evidence="3 4" key="1">
    <citation type="journal article" date="2023" name="PLoS ONE">
        <title>Cytospora paraplurivora sp. nov. isolated from orchards with fruit tree decline syndrome in Ontario, Canada.</title>
        <authorList>
            <person name="Ilyukhin E."/>
            <person name="Nguyen H.D.T."/>
            <person name="Castle A.J."/>
            <person name="Ellouze W."/>
        </authorList>
    </citation>
    <scope>NUCLEOTIDE SEQUENCE [LARGE SCALE GENOMIC DNA]</scope>
    <source>
        <strain evidence="3 4">FDS-564</strain>
    </source>
</reference>
<protein>
    <submittedName>
        <fullName evidence="3">Secondary metabolism biosynthetic enzyme</fullName>
    </submittedName>
</protein>
<keyword evidence="4" id="KW-1185">Reference proteome</keyword>
<dbReference type="Gene3D" id="3.40.50.720">
    <property type="entry name" value="NAD(P)-binding Rossmann-like Domain"/>
    <property type="match status" value="1"/>
</dbReference>
<comment type="similarity">
    <text evidence="1">Belongs to the short-chain dehydrogenases/reductases (SDR) family.</text>
</comment>
<dbReference type="Pfam" id="PF00106">
    <property type="entry name" value="adh_short"/>
    <property type="match status" value="1"/>
</dbReference>
<keyword evidence="2" id="KW-0560">Oxidoreductase</keyword>
<dbReference type="AlphaFoldDB" id="A0AAN9U4K3"/>
<dbReference type="InterPro" id="IPR036291">
    <property type="entry name" value="NAD(P)-bd_dom_sf"/>
</dbReference>
<gene>
    <name evidence="3" type="ORF">SLS53_006696</name>
</gene>